<keyword evidence="2 4" id="KW-0884">PQQ biosynthesis</keyword>
<feature type="domain" description="Thiaminase-2/PQQC" evidence="5">
    <location>
        <begin position="23"/>
        <end position="235"/>
    </location>
</feature>
<evidence type="ECO:0000313" key="7">
    <source>
        <dbReference type="Proteomes" id="UP001501710"/>
    </source>
</evidence>
<dbReference type="SUPFAM" id="SSF48613">
    <property type="entry name" value="Heme oxygenase-like"/>
    <property type="match status" value="1"/>
</dbReference>
<dbReference type="InterPro" id="IPR004305">
    <property type="entry name" value="Thiaminase-2/PQQC"/>
</dbReference>
<reference evidence="7" key="1">
    <citation type="journal article" date="2019" name="Int. J. Syst. Evol. Microbiol.">
        <title>The Global Catalogue of Microorganisms (GCM) 10K type strain sequencing project: providing services to taxonomists for standard genome sequencing and annotation.</title>
        <authorList>
            <consortium name="The Broad Institute Genomics Platform"/>
            <consortium name="The Broad Institute Genome Sequencing Center for Infectious Disease"/>
            <person name="Wu L."/>
            <person name="Ma J."/>
        </authorList>
    </citation>
    <scope>NUCLEOTIDE SEQUENCE [LARGE SCALE GENOMIC DNA]</scope>
    <source>
        <strain evidence="7">JCM 17440</strain>
    </source>
</reference>
<comment type="catalytic activity">
    <reaction evidence="4">
        <text>6-(2-amino-2-carboxyethyl)-7,8-dioxo-1,2,3,4,7,8-hexahydroquinoline-2,4-dicarboxylate + 3 O2 = pyrroloquinoline quinone + 2 H2O2 + 2 H2O + H(+)</text>
        <dbReference type="Rhea" id="RHEA:10692"/>
        <dbReference type="ChEBI" id="CHEBI:15377"/>
        <dbReference type="ChEBI" id="CHEBI:15378"/>
        <dbReference type="ChEBI" id="CHEBI:15379"/>
        <dbReference type="ChEBI" id="CHEBI:16240"/>
        <dbReference type="ChEBI" id="CHEBI:58442"/>
        <dbReference type="ChEBI" id="CHEBI:58778"/>
        <dbReference type="EC" id="1.3.3.11"/>
    </reaction>
</comment>
<accession>A0ABP8C0Y0</accession>
<comment type="similarity">
    <text evidence="4">Belongs to the PqqC family.</text>
</comment>
<evidence type="ECO:0000259" key="5">
    <source>
        <dbReference type="Pfam" id="PF03070"/>
    </source>
</evidence>
<proteinExistence type="inferred from homology"/>
<dbReference type="PANTHER" id="PTHR40279">
    <property type="entry name" value="PQQC-LIKE PROTEIN"/>
    <property type="match status" value="1"/>
</dbReference>
<dbReference type="InterPro" id="IPR016084">
    <property type="entry name" value="Haem_Oase-like_multi-hlx"/>
</dbReference>
<gene>
    <name evidence="4 6" type="primary">pqqC</name>
    <name evidence="6" type="ORF">GCM10022254_29840</name>
</gene>
<dbReference type="PANTHER" id="PTHR40279:SF3">
    <property type="entry name" value="4-AMINOBENZOATE SYNTHASE"/>
    <property type="match status" value="1"/>
</dbReference>
<comment type="caution">
    <text evidence="6">The sequence shown here is derived from an EMBL/GenBank/DDBJ whole genome shotgun (WGS) entry which is preliminary data.</text>
</comment>
<dbReference type="EMBL" id="BAABAS010000006">
    <property type="protein sequence ID" value="GAA4231750.1"/>
    <property type="molecule type" value="Genomic_DNA"/>
</dbReference>
<dbReference type="Proteomes" id="UP001501710">
    <property type="component" value="Unassembled WGS sequence"/>
</dbReference>
<sequence length="249" mass="27996">MSTVTSTDGAAGAAAGAAGLERRLRALGEERYHHRHPFNLRMHEGELSKEELRRWVLNRFHYQRHIPVKDALILARLGTSELRRSWVRRVHDHDGSPDGDGTDGGIERWLRLGEAVGLDRSLLLSGTGVLPGVRLAVDGYVNFCRNATVLEAVASSLTELFAPDLMATRIAAWERHYPWVDRDGLRYFQVRVGQGRRDSQEALRLVHEWARTPEERDLVLAAFTFKCDVLWSLLDAVDHATGREASDVG</sequence>
<dbReference type="InterPro" id="IPR039068">
    <property type="entry name" value="PqqC-like"/>
</dbReference>
<organism evidence="6 7">
    <name type="scientific">Actinomadura meridiana</name>
    <dbReference type="NCBI Taxonomy" id="559626"/>
    <lineage>
        <taxon>Bacteria</taxon>
        <taxon>Bacillati</taxon>
        <taxon>Actinomycetota</taxon>
        <taxon>Actinomycetes</taxon>
        <taxon>Streptosporangiales</taxon>
        <taxon>Thermomonosporaceae</taxon>
        <taxon>Actinomadura</taxon>
    </lineage>
</organism>
<dbReference type="NCBIfam" id="TIGR02111">
    <property type="entry name" value="PQQ_syn_pqqC"/>
    <property type="match status" value="1"/>
</dbReference>
<evidence type="ECO:0000256" key="3">
    <source>
        <dbReference type="ARBA" id="ARBA00023002"/>
    </source>
</evidence>
<dbReference type="InterPro" id="IPR011845">
    <property type="entry name" value="PqqC"/>
</dbReference>
<keyword evidence="3 4" id="KW-0560">Oxidoreductase</keyword>
<dbReference type="HAMAP" id="MF_00654">
    <property type="entry name" value="PQQ_syn_PqqC"/>
    <property type="match status" value="1"/>
</dbReference>
<dbReference type="Pfam" id="PF03070">
    <property type="entry name" value="TENA_THI-4"/>
    <property type="match status" value="1"/>
</dbReference>
<evidence type="ECO:0000256" key="1">
    <source>
        <dbReference type="ARBA" id="ARBA00004948"/>
    </source>
</evidence>
<comment type="pathway">
    <text evidence="4">Cofactor biosynthesis; pyrroloquinoline quinone biosynthesis.</text>
</comment>
<name>A0ABP8C0Y0_9ACTN</name>
<protein>
    <recommendedName>
        <fullName evidence="4">Pyrroloquinoline-quinone synthase</fullName>
        <ecNumber evidence="4">1.3.3.11</ecNumber>
    </recommendedName>
    <alternativeName>
        <fullName evidence="4">Coenzyme PQQ synthesis protein C</fullName>
    </alternativeName>
    <alternativeName>
        <fullName evidence="4">Pyrroloquinoline quinone biosynthesis protein C</fullName>
    </alternativeName>
</protein>
<evidence type="ECO:0000313" key="6">
    <source>
        <dbReference type="EMBL" id="GAA4231750.1"/>
    </source>
</evidence>
<comment type="pathway">
    <text evidence="1">Cofactor biosynthesis; thiamine diphosphate biosynthesis.</text>
</comment>
<dbReference type="EC" id="1.3.3.11" evidence="4"/>
<keyword evidence="7" id="KW-1185">Reference proteome</keyword>
<comment type="function">
    <text evidence="4">Ring cyclization and eight-electron oxidation of 3a-(2-amino-2-carboxyethyl)-4,5-dioxo-4,5,6,7,8,9-hexahydroquinoline-7,9-dicarboxylic-acid to PQQ.</text>
</comment>
<evidence type="ECO:0000256" key="4">
    <source>
        <dbReference type="HAMAP-Rule" id="MF_00654"/>
    </source>
</evidence>
<evidence type="ECO:0000256" key="2">
    <source>
        <dbReference type="ARBA" id="ARBA00022905"/>
    </source>
</evidence>
<dbReference type="Gene3D" id="1.20.910.10">
    <property type="entry name" value="Heme oxygenase-like"/>
    <property type="match status" value="1"/>
</dbReference>